<organism evidence="1 2">
    <name type="scientific">Mariniplasma anaerobium</name>
    <dbReference type="NCBI Taxonomy" id="2735436"/>
    <lineage>
        <taxon>Bacteria</taxon>
        <taxon>Bacillati</taxon>
        <taxon>Mycoplasmatota</taxon>
        <taxon>Mollicutes</taxon>
        <taxon>Acholeplasmatales</taxon>
        <taxon>Acholeplasmataceae</taxon>
        <taxon>Mariniplasma</taxon>
    </lineage>
</organism>
<dbReference type="PANTHER" id="PTHR45011">
    <property type="entry name" value="DAP3-BINDING CELL DEATH ENHANCER 1"/>
    <property type="match status" value="1"/>
</dbReference>
<dbReference type="Pfam" id="PF08238">
    <property type="entry name" value="Sel1"/>
    <property type="match status" value="10"/>
</dbReference>
<dbReference type="InterPro" id="IPR006597">
    <property type="entry name" value="Sel1-like"/>
</dbReference>
<name>A0A7U9TMF6_9MOLU</name>
<dbReference type="KEGG" id="manr:MPAN_004050"/>
<keyword evidence="2" id="KW-1185">Reference proteome</keyword>
<reference evidence="1" key="1">
    <citation type="submission" date="2021-01" db="EMBL/GenBank/DDBJ databases">
        <title>Draft genome sequence of Acholeplasmataceae bacterium strain Mahy22.</title>
        <authorList>
            <person name="Watanabe M."/>
            <person name="Kojima H."/>
            <person name="Fukui M."/>
        </authorList>
    </citation>
    <scope>NUCLEOTIDE SEQUENCE</scope>
    <source>
        <strain evidence="1">Mahy22</strain>
    </source>
</reference>
<dbReference type="AlphaFoldDB" id="A0A7U9TMF6"/>
<dbReference type="Proteomes" id="UP000620133">
    <property type="component" value="Chromosome"/>
</dbReference>
<dbReference type="EMBL" id="AP024412">
    <property type="protein sequence ID" value="BCR35512.1"/>
    <property type="molecule type" value="Genomic_DNA"/>
</dbReference>
<dbReference type="InterPro" id="IPR011990">
    <property type="entry name" value="TPR-like_helical_dom_sf"/>
</dbReference>
<proteinExistence type="predicted"/>
<dbReference type="InterPro" id="IPR052748">
    <property type="entry name" value="ISR_Activator"/>
</dbReference>
<dbReference type="RefSeq" id="WP_176240117.1">
    <property type="nucleotide sequence ID" value="NZ_AP024412.1"/>
</dbReference>
<accession>A0A7U9TMF6</accession>
<dbReference type="SUPFAM" id="SSF81901">
    <property type="entry name" value="HCP-like"/>
    <property type="match status" value="2"/>
</dbReference>
<evidence type="ECO:0008006" key="3">
    <source>
        <dbReference type="Google" id="ProtNLM"/>
    </source>
</evidence>
<evidence type="ECO:0000313" key="2">
    <source>
        <dbReference type="Proteomes" id="UP000620133"/>
    </source>
</evidence>
<dbReference type="Gene3D" id="1.25.40.10">
    <property type="entry name" value="Tetratricopeptide repeat domain"/>
    <property type="match status" value="4"/>
</dbReference>
<gene>
    <name evidence="1" type="ORF">MPAN_004050</name>
</gene>
<dbReference type="SMART" id="SM00671">
    <property type="entry name" value="SEL1"/>
    <property type="match status" value="11"/>
</dbReference>
<sequence length="420" mass="48483">MNAKNHYEKALSHYLLNTPKKSIELAFVHFEQAADQGYADAYYFLGRFYGLGDGVSLDFAKAIELYQKGVSLGSHKCGYALGMLYYTGIGVDKDEDLAKDYFKKNYTVLLMEAEHNDPVSMHILGTYYYYGFSVQRYIFKAIEWFLKSSEIGYSDSQYMLGMIYETIGEDENQIENAIKYYKLAAKQSHPYAQYALGVIALEEENWHEAEKHLESAAYQQYALAAYTLGKYYHEHDPKHPLKAFEWFLLAAKQAHVEACYYVGLYYQNGKGVKQDITQAVIWYEKAALQKDRDALYHLAMILIRQPEKDYETVAKLLEQAAEKDHPNAQYNLAVMYQKGDGVVQNSQKSLFWYEKAAGHKLPIAQYNLGMIYFEGKLVEKDELKAKELWQQAADQGLEVAVKLMYSINNYEKLQKSDWQA</sequence>
<evidence type="ECO:0000313" key="1">
    <source>
        <dbReference type="EMBL" id="BCR35512.1"/>
    </source>
</evidence>
<protein>
    <recommendedName>
        <fullName evidence="3">Sel1 repeat family protein</fullName>
    </recommendedName>
</protein>
<dbReference type="PANTHER" id="PTHR45011:SF1">
    <property type="entry name" value="DAP3-BINDING CELL DEATH ENHANCER 1"/>
    <property type="match status" value="1"/>
</dbReference>